<dbReference type="Proteomes" id="UP000191135">
    <property type="component" value="Plasmid pMM170"/>
</dbReference>
<proteinExistence type="predicted"/>
<protein>
    <submittedName>
        <fullName evidence="2">PAS fold protein</fullName>
    </submittedName>
</protein>
<organism evidence="2 3">
    <name type="scientific">Martelella mediterranea DSM 17316</name>
    <dbReference type="NCBI Taxonomy" id="1122214"/>
    <lineage>
        <taxon>Bacteria</taxon>
        <taxon>Pseudomonadati</taxon>
        <taxon>Pseudomonadota</taxon>
        <taxon>Alphaproteobacteria</taxon>
        <taxon>Hyphomicrobiales</taxon>
        <taxon>Aurantimonadaceae</taxon>
        <taxon>Martelella</taxon>
    </lineage>
</organism>
<sequence>MQSLENGLLEGVETAISAHLSATSVLERLPVGAYVCASDGRIIRYNAAAADLWGRTPIPDAEERFCGSHRLFDLNDRHVPHAACPMAVALATGRDFRDQPIKIERPDGSRITALVDIQPFRDDSGAVAGAVNIFRQSEPPAQVPSRNFPAMYRSFRRCRLCQRRSTSPTPTVRSRFTTKRRPKCGAPVPKLAAANSAVHGSFFVRTARHCRMISAPWRSH</sequence>
<dbReference type="Pfam" id="PF13426">
    <property type="entry name" value="PAS_9"/>
    <property type="match status" value="1"/>
</dbReference>
<name>A0A1U9Z9X8_9HYPH</name>
<evidence type="ECO:0000313" key="3">
    <source>
        <dbReference type="Proteomes" id="UP000191135"/>
    </source>
</evidence>
<dbReference type="KEGG" id="mmed:Mame_05222"/>
<evidence type="ECO:0000259" key="1">
    <source>
        <dbReference type="Pfam" id="PF13426"/>
    </source>
</evidence>
<keyword evidence="3" id="KW-1185">Reference proteome</keyword>
<evidence type="ECO:0000313" key="2">
    <source>
        <dbReference type="EMBL" id="AQZ54513.1"/>
    </source>
</evidence>
<accession>A0A1U9Z9X8</accession>
<dbReference type="Gene3D" id="3.30.450.20">
    <property type="entry name" value="PAS domain"/>
    <property type="match status" value="1"/>
</dbReference>
<keyword evidence="2" id="KW-0614">Plasmid</keyword>
<geneLocation type="plasmid" evidence="3">
    <name>pmm170</name>
</geneLocation>
<dbReference type="CDD" id="cd00130">
    <property type="entry name" value="PAS"/>
    <property type="match status" value="1"/>
</dbReference>
<reference evidence="2 3" key="1">
    <citation type="submission" date="2017-03" db="EMBL/GenBank/DDBJ databases">
        <title>Foreign affairs: Plasmid Transfer between Roseobacters and Rhizobia.</title>
        <authorList>
            <person name="Bartling P."/>
            <person name="Bunk B."/>
            <person name="Overmann J."/>
            <person name="Brinkmann H."/>
            <person name="Petersen J."/>
        </authorList>
    </citation>
    <scope>NUCLEOTIDE SEQUENCE [LARGE SCALE GENOMIC DNA]</scope>
    <source>
        <strain evidence="2 3">MACL11</strain>
        <plasmid evidence="3">Plasmid pmm170</plasmid>
    </source>
</reference>
<gene>
    <name evidence="2" type="ORF">Mame_05222</name>
</gene>
<feature type="domain" description="PAS" evidence="1">
    <location>
        <begin position="31"/>
        <end position="135"/>
    </location>
</feature>
<dbReference type="SUPFAM" id="SSF55785">
    <property type="entry name" value="PYP-like sensor domain (PAS domain)"/>
    <property type="match status" value="1"/>
</dbReference>
<dbReference type="InterPro" id="IPR035965">
    <property type="entry name" value="PAS-like_dom_sf"/>
</dbReference>
<dbReference type="AlphaFoldDB" id="A0A1U9Z9X8"/>
<dbReference type="EMBL" id="CP020333">
    <property type="protein sequence ID" value="AQZ54513.1"/>
    <property type="molecule type" value="Genomic_DNA"/>
</dbReference>
<dbReference type="InterPro" id="IPR000014">
    <property type="entry name" value="PAS"/>
</dbReference>